<reference evidence="2 3" key="1">
    <citation type="submission" date="2019-02" db="EMBL/GenBank/DDBJ databases">
        <title>Deep-cultivation of Planctomycetes and their phenomic and genomic characterization uncovers novel biology.</title>
        <authorList>
            <person name="Wiegand S."/>
            <person name="Jogler M."/>
            <person name="Boedeker C."/>
            <person name="Pinto D."/>
            <person name="Vollmers J."/>
            <person name="Rivas-Marin E."/>
            <person name="Kohn T."/>
            <person name="Peeters S.H."/>
            <person name="Heuer A."/>
            <person name="Rast P."/>
            <person name="Oberbeckmann S."/>
            <person name="Bunk B."/>
            <person name="Jeske O."/>
            <person name="Meyerdierks A."/>
            <person name="Storesund J.E."/>
            <person name="Kallscheuer N."/>
            <person name="Luecker S."/>
            <person name="Lage O.M."/>
            <person name="Pohl T."/>
            <person name="Merkel B.J."/>
            <person name="Hornburger P."/>
            <person name="Mueller R.-W."/>
            <person name="Bruemmer F."/>
            <person name="Labrenz M."/>
            <person name="Spormann A.M."/>
            <person name="Op den Camp H."/>
            <person name="Overmann J."/>
            <person name="Amann R."/>
            <person name="Jetten M.S.M."/>
            <person name="Mascher T."/>
            <person name="Medema M.H."/>
            <person name="Devos D.P."/>
            <person name="Kaster A.-K."/>
            <person name="Ovreas L."/>
            <person name="Rohde M."/>
            <person name="Galperin M.Y."/>
            <person name="Jogler C."/>
        </authorList>
    </citation>
    <scope>NUCLEOTIDE SEQUENCE [LARGE SCALE GENOMIC DNA]</scope>
    <source>
        <strain evidence="2 3">Pan216</strain>
    </source>
</reference>
<dbReference type="KEGG" id="knv:Pan216_43900"/>
<evidence type="ECO:0000313" key="3">
    <source>
        <dbReference type="Proteomes" id="UP000317093"/>
    </source>
</evidence>
<proteinExistence type="predicted"/>
<dbReference type="Proteomes" id="UP000317093">
    <property type="component" value="Chromosome"/>
</dbReference>
<accession>A0A518B953</accession>
<keyword evidence="3" id="KW-1185">Reference proteome</keyword>
<name>A0A518B953_9BACT</name>
<evidence type="ECO:0000313" key="2">
    <source>
        <dbReference type="EMBL" id="QDU63510.1"/>
    </source>
</evidence>
<dbReference type="EMBL" id="CP036279">
    <property type="protein sequence ID" value="QDU63510.1"/>
    <property type="molecule type" value="Genomic_DNA"/>
</dbReference>
<gene>
    <name evidence="2" type="ORF">Pan216_43900</name>
</gene>
<evidence type="ECO:0000256" key="1">
    <source>
        <dbReference type="SAM" id="MobiDB-lite"/>
    </source>
</evidence>
<feature type="compositionally biased region" description="Basic residues" evidence="1">
    <location>
        <begin position="168"/>
        <end position="195"/>
    </location>
</feature>
<dbReference type="AlphaFoldDB" id="A0A518B953"/>
<protein>
    <submittedName>
        <fullName evidence="2">Uncharacterized protein</fullName>
    </submittedName>
</protein>
<sequence length="218" mass="25233">MPNGDDARRRNNNVIHFQSTTLFIFRTTTLFPFRTTTLFTFRTATLAHSERRRCSHSKRQRCSHSKRQRWLIPNDNALHIPNDDAVHIPNDDAVIFRTATLAHSERQRRSLMKPRVALRAPWVSNRSKHQPRRGCLIVGNRPGSRPTPPTKGAPTSPGPSCVPLFGRRSGRPRRRAKGRRWRRRRDGGRLRRRSRPTCCSRALPESGNSPWYRPPAVR</sequence>
<feature type="region of interest" description="Disordered" evidence="1">
    <location>
        <begin position="123"/>
        <end position="218"/>
    </location>
</feature>
<organism evidence="2 3">
    <name type="scientific">Kolteria novifilia</name>
    <dbReference type="NCBI Taxonomy" id="2527975"/>
    <lineage>
        <taxon>Bacteria</taxon>
        <taxon>Pseudomonadati</taxon>
        <taxon>Planctomycetota</taxon>
        <taxon>Planctomycetia</taxon>
        <taxon>Kolteriales</taxon>
        <taxon>Kolteriaceae</taxon>
        <taxon>Kolteria</taxon>
    </lineage>
</organism>